<name>D2QYJ7_PIRSD</name>
<feature type="signal peptide" evidence="5">
    <location>
        <begin position="1"/>
        <end position="17"/>
    </location>
</feature>
<dbReference type="eggNOG" id="COG2010">
    <property type="taxonomic scope" value="Bacteria"/>
</dbReference>
<dbReference type="InterPro" id="IPR009056">
    <property type="entry name" value="Cyt_c-like_dom"/>
</dbReference>
<gene>
    <name evidence="7" type="ordered locus">Psta_3495</name>
</gene>
<evidence type="ECO:0000256" key="2">
    <source>
        <dbReference type="ARBA" id="ARBA00022723"/>
    </source>
</evidence>
<dbReference type="GO" id="GO:0046872">
    <property type="term" value="F:metal ion binding"/>
    <property type="evidence" value="ECO:0007669"/>
    <property type="project" value="UniProtKB-KW"/>
</dbReference>
<evidence type="ECO:0000313" key="7">
    <source>
        <dbReference type="EMBL" id="ADB18156.1"/>
    </source>
</evidence>
<evidence type="ECO:0000313" key="8">
    <source>
        <dbReference type="Proteomes" id="UP000001887"/>
    </source>
</evidence>
<keyword evidence="2 4" id="KW-0479">Metal-binding</keyword>
<dbReference type="PANTHER" id="PTHR35889:SF3">
    <property type="entry name" value="F-BOX DOMAIN-CONTAINING PROTEIN"/>
    <property type="match status" value="1"/>
</dbReference>
<dbReference type="HOGENOM" id="CLU_005632_1_0_0"/>
<dbReference type="InterPro" id="IPR022655">
    <property type="entry name" value="DUF1553"/>
</dbReference>
<dbReference type="PANTHER" id="PTHR35889">
    <property type="entry name" value="CYCLOINULO-OLIGOSACCHARIDE FRUCTANOTRANSFERASE-RELATED"/>
    <property type="match status" value="1"/>
</dbReference>
<keyword evidence="1 4" id="KW-0349">Heme</keyword>
<dbReference type="OrthoDB" id="127107at2"/>
<dbReference type="Proteomes" id="UP000001887">
    <property type="component" value="Chromosome"/>
</dbReference>
<evidence type="ECO:0000256" key="4">
    <source>
        <dbReference type="PROSITE-ProRule" id="PRU00433"/>
    </source>
</evidence>
<dbReference type="STRING" id="530564.Psta_3495"/>
<keyword evidence="5" id="KW-0732">Signal</keyword>
<dbReference type="GO" id="GO:0020037">
    <property type="term" value="F:heme binding"/>
    <property type="evidence" value="ECO:0007669"/>
    <property type="project" value="InterPro"/>
</dbReference>
<dbReference type="Pfam" id="PF07635">
    <property type="entry name" value="PSCyt1"/>
    <property type="match status" value="1"/>
</dbReference>
<dbReference type="KEGG" id="psl:Psta_3495"/>
<feature type="chain" id="PRO_5003035289" description="Cytochrome c domain-containing protein" evidence="5">
    <location>
        <begin position="18"/>
        <end position="812"/>
    </location>
</feature>
<dbReference type="EMBL" id="CP001848">
    <property type="protein sequence ID" value="ADB18156.1"/>
    <property type="molecule type" value="Genomic_DNA"/>
</dbReference>
<evidence type="ECO:0000259" key="6">
    <source>
        <dbReference type="PROSITE" id="PS51007"/>
    </source>
</evidence>
<organism evidence="7 8">
    <name type="scientific">Pirellula staleyi (strain ATCC 27377 / DSM 6068 / ICPB 4128)</name>
    <name type="common">Pirella staleyi</name>
    <dbReference type="NCBI Taxonomy" id="530564"/>
    <lineage>
        <taxon>Bacteria</taxon>
        <taxon>Pseudomonadati</taxon>
        <taxon>Planctomycetota</taxon>
        <taxon>Planctomycetia</taxon>
        <taxon>Pirellulales</taxon>
        <taxon>Pirellulaceae</taxon>
        <taxon>Pirellula</taxon>
    </lineage>
</organism>
<keyword evidence="8" id="KW-1185">Reference proteome</keyword>
<dbReference type="PROSITE" id="PS51007">
    <property type="entry name" value="CYTC"/>
    <property type="match status" value="1"/>
</dbReference>
<evidence type="ECO:0000256" key="3">
    <source>
        <dbReference type="ARBA" id="ARBA00023004"/>
    </source>
</evidence>
<evidence type="ECO:0000256" key="1">
    <source>
        <dbReference type="ARBA" id="ARBA00022617"/>
    </source>
</evidence>
<dbReference type="SUPFAM" id="SSF46626">
    <property type="entry name" value="Cytochrome c"/>
    <property type="match status" value="1"/>
</dbReference>
<keyword evidence="3 4" id="KW-0408">Iron</keyword>
<proteinExistence type="predicted"/>
<dbReference type="GO" id="GO:0009055">
    <property type="term" value="F:electron transfer activity"/>
    <property type="evidence" value="ECO:0007669"/>
    <property type="project" value="InterPro"/>
</dbReference>
<accession>D2QYJ7</accession>
<dbReference type="InterPro" id="IPR036909">
    <property type="entry name" value="Cyt_c-like_dom_sf"/>
</dbReference>
<sequence precursor="true">MSVLNVFSRAVVFGLLAAIGWGATAPTCLGEEPPAEALRFFETKIRPIFAEHCQKCHGAEKQWSSFRLDSREAILRGGDFGTAVVPGKPDEGLLLSAVRQTDPDLMMPPKGKLTDAQIADLETWIRQGAHFPAEIATKSRFRDPQHWSFQKVAQPSIPVVVDPAWPQSPIDHFILARLESQQLTPAKTADKRTLIRRATFDLTGLPPTPAEVDAFLSDDRPDAFARLVDRLLESPAYGERWGRHWLDVARYADSNGLDENIAHGNAWRYRDYVVASLNGDKPYRQFVREQLAGDLLPAASDAQRAELYVATGFLAIGPKVLAEPDKTKMEMDIIDEQIDTVGKALLGLTLGCARCHDHKFDPIETADYYALAGIFKSTKTMESLKTIAKWHENRLPDSTFEALKSEYDRQLSEKKSALDQLIASATQQIPEPERKDLTPENLEKKFSEEVQKQLAALRADVAAFEKQAPEPPAAMGVTEQGVVDVSIHIRGSHLKLGDIVPRRTPVVFTSTTAPTFSTSQSGRLELADWITASDHPLTYRVLVNRVWRWHFGKGIVRSPDNFGMLGELPTHPELLDWLTQKFIEQGTSLKSLHRLIMLSSTYQQSSIPSDQTKEKDPENLLWGRFETRRLEAEAVRDSLLAVGGQLDHTRGGSLLQVKNREFFFDHTSKDKTSYATHRRSLYLPIVRNHVYDLFQLLDYPDAAVTTGDRATTTVAPQALLMLNSDLVAEASSGLAQQLLAQEADTASRVKQAIARAYAREATAAEITAAAQFLTRAEELLQAKVSDADLRHQQAWQAYCQTLLAANEFIYVR</sequence>
<dbReference type="Gene3D" id="1.10.760.10">
    <property type="entry name" value="Cytochrome c-like domain"/>
    <property type="match status" value="1"/>
</dbReference>
<evidence type="ECO:0000256" key="5">
    <source>
        <dbReference type="SAM" id="SignalP"/>
    </source>
</evidence>
<protein>
    <recommendedName>
        <fullName evidence="6">Cytochrome c domain-containing protein</fullName>
    </recommendedName>
</protein>
<reference evidence="7 8" key="1">
    <citation type="journal article" date="2009" name="Stand. Genomic Sci.">
        <title>Complete genome sequence of Pirellula staleyi type strain (ATCC 27377).</title>
        <authorList>
            <person name="Clum A."/>
            <person name="Tindall B.J."/>
            <person name="Sikorski J."/>
            <person name="Ivanova N."/>
            <person name="Mavrommatis K."/>
            <person name="Lucas S."/>
            <person name="Glavina del Rio T."/>
            <person name="Nolan M."/>
            <person name="Chen F."/>
            <person name="Tice H."/>
            <person name="Pitluck S."/>
            <person name="Cheng J.F."/>
            <person name="Chertkov O."/>
            <person name="Brettin T."/>
            <person name="Han C."/>
            <person name="Detter J.C."/>
            <person name="Kuske C."/>
            <person name="Bruce D."/>
            <person name="Goodwin L."/>
            <person name="Ovchinikova G."/>
            <person name="Pati A."/>
            <person name="Mikhailova N."/>
            <person name="Chen A."/>
            <person name="Palaniappan K."/>
            <person name="Land M."/>
            <person name="Hauser L."/>
            <person name="Chang Y.J."/>
            <person name="Jeffries C.D."/>
            <person name="Chain P."/>
            <person name="Rohde M."/>
            <person name="Goker M."/>
            <person name="Bristow J."/>
            <person name="Eisen J.A."/>
            <person name="Markowitz V."/>
            <person name="Hugenholtz P."/>
            <person name="Kyrpides N.C."/>
            <person name="Klenk H.P."/>
            <person name="Lapidus A."/>
        </authorList>
    </citation>
    <scope>NUCLEOTIDE SEQUENCE [LARGE SCALE GENOMIC DNA]</scope>
    <source>
        <strain evidence="8">ATCC 27377 / DSM 6068 / ICPB 4128</strain>
    </source>
</reference>
<dbReference type="InterPro" id="IPR011429">
    <property type="entry name" value="Cyt_c_Planctomycete-type"/>
</dbReference>
<dbReference type="Pfam" id="PF07587">
    <property type="entry name" value="PSD1"/>
    <property type="match status" value="1"/>
</dbReference>
<feature type="domain" description="Cytochrome c" evidence="6">
    <location>
        <begin position="32"/>
        <end position="129"/>
    </location>
</feature>
<dbReference type="AlphaFoldDB" id="D2QYJ7"/>
<dbReference type="Pfam" id="PF07583">
    <property type="entry name" value="PSCyt2"/>
    <property type="match status" value="1"/>
</dbReference>
<dbReference type="InterPro" id="IPR011444">
    <property type="entry name" value="DUF1549"/>
</dbReference>